<dbReference type="InterPro" id="IPR036396">
    <property type="entry name" value="Cyt_P450_sf"/>
</dbReference>
<sequence>MDAVARGASVSTKIERRSAAVRLALRRCADTFGFSENESILSFAAEALEIPHCVSPLVSAIKMLVQILLPIATTLLAYLILPLLRILYHNFSSPLRKILRGPPLSNVLVGNFKEMTLDARRASEWREEYGATFMFHGLLSIPELHTSDIKALNHIITHSEIYQRADSERDGLHRFVGEGLLFAETDQHKRQRRVINPAFTLSHIRTITETFIEKAIRLRDIWTEEITHDVDTKNDFRGIIDVLPGLRKLTLDIIGRAGFGYDFNALEGHTSELDQAFTDLFHAPHANLYAAVRLAQTAIPILKLLPLPGTFVLRSARNRMDAIGRQIIGKSKAGLVDEEGLKALGGRRDILSVLLRANMSPDLPHSQRLSDAEVLAQIPSFFVAGHETTRRAHAAASWALHALSTNVAVQDELRRELLAVPTDNPTLDDLNALPFLEKVVRETMRLHAPVLFMLRKAMTDDVLPLSNPVIDREGKEHWSLPVPKGQIIHLPIWAVNTSTEIWGKDALEFRPDRWESIPAAASAVPGAWANLFTFLAGPHHCIGFRFSLAELKAILFTLIRAFEIRSANVEGGIGPVLSGVMQRPGVLAQENGSGLPLVLKLVQEV</sequence>
<evidence type="ECO:0000256" key="7">
    <source>
        <dbReference type="ARBA" id="ARBA00022723"/>
    </source>
</evidence>
<keyword evidence="10 13" id="KW-0408">Iron</keyword>
<feature type="binding site" description="axial binding residue" evidence="13">
    <location>
        <position position="541"/>
    </location>
    <ligand>
        <name>heme</name>
        <dbReference type="ChEBI" id="CHEBI:30413"/>
    </ligand>
    <ligandPart>
        <name>Fe</name>
        <dbReference type="ChEBI" id="CHEBI:18248"/>
    </ligandPart>
</feature>
<dbReference type="GO" id="GO:0004497">
    <property type="term" value="F:monooxygenase activity"/>
    <property type="evidence" value="ECO:0007669"/>
    <property type="project" value="UniProtKB-KW"/>
</dbReference>
<proteinExistence type="inferred from homology"/>
<dbReference type="AlphaFoldDB" id="A0A8H6VWU0"/>
<dbReference type="InterPro" id="IPR002403">
    <property type="entry name" value="Cyt_P450_E_grp-IV"/>
</dbReference>
<keyword evidence="11" id="KW-0503">Monooxygenase</keyword>
<comment type="caution">
    <text evidence="15">The sequence shown here is derived from an EMBL/GenBank/DDBJ whole genome shotgun (WGS) entry which is preliminary data.</text>
</comment>
<keyword evidence="16" id="KW-1185">Reference proteome</keyword>
<evidence type="ECO:0000256" key="11">
    <source>
        <dbReference type="ARBA" id="ARBA00023033"/>
    </source>
</evidence>
<name>A0A8H6VWU0_9AGAR</name>
<dbReference type="GO" id="GO:0005506">
    <property type="term" value="F:iron ion binding"/>
    <property type="evidence" value="ECO:0007669"/>
    <property type="project" value="InterPro"/>
</dbReference>
<keyword evidence="6 14" id="KW-0812">Transmembrane</keyword>
<dbReference type="PANTHER" id="PTHR24305">
    <property type="entry name" value="CYTOCHROME P450"/>
    <property type="match status" value="1"/>
</dbReference>
<evidence type="ECO:0000256" key="12">
    <source>
        <dbReference type="ARBA" id="ARBA00023136"/>
    </source>
</evidence>
<dbReference type="Proteomes" id="UP000636479">
    <property type="component" value="Unassembled WGS sequence"/>
</dbReference>
<reference evidence="15" key="1">
    <citation type="submission" date="2020-05" db="EMBL/GenBank/DDBJ databases">
        <title>Mycena genomes resolve the evolution of fungal bioluminescence.</title>
        <authorList>
            <person name="Tsai I.J."/>
        </authorList>
    </citation>
    <scope>NUCLEOTIDE SEQUENCE</scope>
    <source>
        <strain evidence="15">171206Taipei</strain>
    </source>
</reference>
<keyword evidence="8 14" id="KW-1133">Transmembrane helix</keyword>
<dbReference type="GO" id="GO:0016020">
    <property type="term" value="C:membrane"/>
    <property type="evidence" value="ECO:0007669"/>
    <property type="project" value="UniProtKB-SubCell"/>
</dbReference>
<evidence type="ECO:0000256" key="1">
    <source>
        <dbReference type="ARBA" id="ARBA00001971"/>
    </source>
</evidence>
<feature type="transmembrane region" description="Helical" evidence="14">
    <location>
        <begin position="67"/>
        <end position="88"/>
    </location>
</feature>
<comment type="cofactor">
    <cofactor evidence="1 13">
        <name>heme</name>
        <dbReference type="ChEBI" id="CHEBI:30413"/>
    </cofactor>
</comment>
<dbReference type="GO" id="GO:0020037">
    <property type="term" value="F:heme binding"/>
    <property type="evidence" value="ECO:0007669"/>
    <property type="project" value="InterPro"/>
</dbReference>
<evidence type="ECO:0000256" key="8">
    <source>
        <dbReference type="ARBA" id="ARBA00022989"/>
    </source>
</evidence>
<comment type="subcellular location">
    <subcellularLocation>
        <location evidence="2">Membrane</location>
    </subcellularLocation>
</comment>
<dbReference type="RefSeq" id="XP_037217136.1">
    <property type="nucleotide sequence ID" value="XM_037365724.1"/>
</dbReference>
<evidence type="ECO:0000313" key="15">
    <source>
        <dbReference type="EMBL" id="KAF7296777.1"/>
    </source>
</evidence>
<evidence type="ECO:0000313" key="16">
    <source>
        <dbReference type="Proteomes" id="UP000636479"/>
    </source>
</evidence>
<keyword evidence="12 14" id="KW-0472">Membrane</keyword>
<evidence type="ECO:0000256" key="10">
    <source>
        <dbReference type="ARBA" id="ARBA00023004"/>
    </source>
</evidence>
<organism evidence="15 16">
    <name type="scientific">Mycena indigotica</name>
    <dbReference type="NCBI Taxonomy" id="2126181"/>
    <lineage>
        <taxon>Eukaryota</taxon>
        <taxon>Fungi</taxon>
        <taxon>Dikarya</taxon>
        <taxon>Basidiomycota</taxon>
        <taxon>Agaricomycotina</taxon>
        <taxon>Agaricomycetes</taxon>
        <taxon>Agaricomycetidae</taxon>
        <taxon>Agaricales</taxon>
        <taxon>Marasmiineae</taxon>
        <taxon>Mycenaceae</taxon>
        <taxon>Mycena</taxon>
    </lineage>
</organism>
<gene>
    <name evidence="15" type="ORF">MIND_00908400</name>
</gene>
<evidence type="ECO:0000256" key="9">
    <source>
        <dbReference type="ARBA" id="ARBA00023002"/>
    </source>
</evidence>
<comment type="pathway">
    <text evidence="3">Secondary metabolite biosynthesis; terpenoid biosynthesis.</text>
</comment>
<dbReference type="Pfam" id="PF00067">
    <property type="entry name" value="p450"/>
    <property type="match status" value="1"/>
</dbReference>
<evidence type="ECO:0000256" key="4">
    <source>
        <dbReference type="ARBA" id="ARBA00010617"/>
    </source>
</evidence>
<evidence type="ECO:0008006" key="17">
    <source>
        <dbReference type="Google" id="ProtNLM"/>
    </source>
</evidence>
<evidence type="ECO:0000256" key="2">
    <source>
        <dbReference type="ARBA" id="ARBA00004370"/>
    </source>
</evidence>
<evidence type="ECO:0000256" key="14">
    <source>
        <dbReference type="SAM" id="Phobius"/>
    </source>
</evidence>
<evidence type="ECO:0000256" key="6">
    <source>
        <dbReference type="ARBA" id="ARBA00022692"/>
    </source>
</evidence>
<dbReference type="EMBL" id="JACAZF010000008">
    <property type="protein sequence ID" value="KAF7296777.1"/>
    <property type="molecule type" value="Genomic_DNA"/>
</dbReference>
<dbReference type="Gene3D" id="1.10.630.10">
    <property type="entry name" value="Cytochrome P450"/>
    <property type="match status" value="1"/>
</dbReference>
<keyword evidence="5 13" id="KW-0349">Heme</keyword>
<dbReference type="SUPFAM" id="SSF48264">
    <property type="entry name" value="Cytochrome P450"/>
    <property type="match status" value="1"/>
</dbReference>
<dbReference type="InterPro" id="IPR001128">
    <property type="entry name" value="Cyt_P450"/>
</dbReference>
<dbReference type="GeneID" id="59348240"/>
<evidence type="ECO:0000256" key="13">
    <source>
        <dbReference type="PIRSR" id="PIRSR602403-1"/>
    </source>
</evidence>
<dbReference type="GO" id="GO:0016705">
    <property type="term" value="F:oxidoreductase activity, acting on paired donors, with incorporation or reduction of molecular oxygen"/>
    <property type="evidence" value="ECO:0007669"/>
    <property type="project" value="InterPro"/>
</dbReference>
<protein>
    <recommendedName>
        <fullName evidence="17">Cytochrome P450</fullName>
    </recommendedName>
</protein>
<dbReference type="InterPro" id="IPR050121">
    <property type="entry name" value="Cytochrome_P450_monoxygenase"/>
</dbReference>
<keyword evidence="7 13" id="KW-0479">Metal-binding</keyword>
<keyword evidence="9" id="KW-0560">Oxidoreductase</keyword>
<dbReference type="OrthoDB" id="1470350at2759"/>
<dbReference type="PANTHER" id="PTHR24305:SF166">
    <property type="entry name" value="CYTOCHROME P450 12A4, MITOCHONDRIAL-RELATED"/>
    <property type="match status" value="1"/>
</dbReference>
<evidence type="ECO:0000256" key="3">
    <source>
        <dbReference type="ARBA" id="ARBA00004721"/>
    </source>
</evidence>
<dbReference type="PRINTS" id="PR00465">
    <property type="entry name" value="EP450IV"/>
</dbReference>
<evidence type="ECO:0000256" key="5">
    <source>
        <dbReference type="ARBA" id="ARBA00022617"/>
    </source>
</evidence>
<comment type="similarity">
    <text evidence="4">Belongs to the cytochrome P450 family.</text>
</comment>
<accession>A0A8H6VWU0</accession>